<evidence type="ECO:0000313" key="2">
    <source>
        <dbReference type="EMBL" id="EHJ58081.1"/>
    </source>
</evidence>
<evidence type="ECO:0000256" key="1">
    <source>
        <dbReference type="SAM" id="Phobius"/>
    </source>
</evidence>
<geneLocation type="plasmid" evidence="2">
    <name>pLA1</name>
</geneLocation>
<feature type="transmembrane region" description="Helical" evidence="1">
    <location>
        <begin position="101"/>
        <end position="122"/>
    </location>
</feature>
<dbReference type="EMBL" id="AGFM01000122">
    <property type="protein sequence ID" value="EHJ58081.1"/>
    <property type="molecule type" value="Genomic_DNA"/>
</dbReference>
<name>G6ELB4_9SPHN</name>
<dbReference type="PATRIC" id="fig|1088721.3.peg.5037"/>
<reference evidence="2 3" key="1">
    <citation type="journal article" date="2012" name="J. Bacteriol.">
        <title>Genome sequence of benzo(a)pyrene-degrading bacterium Novosphingobium pentaromativorans US6-1.</title>
        <authorList>
            <person name="Luo Y.R."/>
            <person name="Kang S.G."/>
            <person name="Kim S.J."/>
            <person name="Kim M.R."/>
            <person name="Li N."/>
            <person name="Lee J.H."/>
            <person name="Kwon K.K."/>
        </authorList>
    </citation>
    <scope>NUCLEOTIDE SEQUENCE [LARGE SCALE GENOMIC DNA]</scope>
    <source>
        <strain evidence="2 3">US6-1</strain>
        <plasmid evidence="2">pLA1</plasmid>
    </source>
</reference>
<feature type="transmembrane region" description="Helical" evidence="1">
    <location>
        <begin position="142"/>
        <end position="162"/>
    </location>
</feature>
<protein>
    <recommendedName>
        <fullName evidence="4">Conjugal transfer pilus assembly protein TraA</fullName>
    </recommendedName>
</protein>
<evidence type="ECO:0000313" key="3">
    <source>
        <dbReference type="Proteomes" id="UP000004030"/>
    </source>
</evidence>
<keyword evidence="1" id="KW-0812">Transmembrane</keyword>
<accession>G6ELB4</accession>
<organism evidence="2 3">
    <name type="scientific">Novosphingobium pentaromativorans US6-1</name>
    <dbReference type="NCBI Taxonomy" id="1088721"/>
    <lineage>
        <taxon>Bacteria</taxon>
        <taxon>Pseudomonadati</taxon>
        <taxon>Pseudomonadota</taxon>
        <taxon>Alphaproteobacteria</taxon>
        <taxon>Sphingomonadales</taxon>
        <taxon>Sphingomonadaceae</taxon>
        <taxon>Novosphingobium</taxon>
    </lineage>
</organism>
<dbReference type="AlphaFoldDB" id="G6ELB4"/>
<keyword evidence="1" id="KW-0472">Membrane</keyword>
<dbReference type="Proteomes" id="UP000004030">
    <property type="component" value="Unassembled WGS sequence"/>
</dbReference>
<keyword evidence="3" id="KW-1185">Reference proteome</keyword>
<sequence>MPEFQYGTRDFLFGNCKLSARNSRFADPASAVSNTEIATPFAFPILQSMSREVGCRSSCRLPGEPDRCPFDLAPRTTRLKQRKDEAMQLTIKGMGKVKGQALAQGVAAFAIAGLVGSSAAFAGADGTFNTALTAFTGFLEGSGGKIITVLSLAGGIVGLASGRFSLGQVAIPVGVGVGAGTGVPIVTAAVTATI</sequence>
<proteinExistence type="predicted"/>
<evidence type="ECO:0008006" key="4">
    <source>
        <dbReference type="Google" id="ProtNLM"/>
    </source>
</evidence>
<feature type="transmembrane region" description="Helical" evidence="1">
    <location>
        <begin position="169"/>
        <end position="192"/>
    </location>
</feature>
<keyword evidence="2" id="KW-0614">Plasmid</keyword>
<comment type="caution">
    <text evidence="2">The sequence shown here is derived from an EMBL/GenBank/DDBJ whole genome shotgun (WGS) entry which is preliminary data.</text>
</comment>
<gene>
    <name evidence="2" type="ORF">NSU_pLA1187</name>
</gene>
<keyword evidence="1" id="KW-1133">Transmembrane helix</keyword>